<dbReference type="GO" id="GO:0000324">
    <property type="term" value="C:fungal-type vacuole"/>
    <property type="evidence" value="ECO:0007669"/>
    <property type="project" value="TreeGrafter"/>
</dbReference>
<dbReference type="SUPFAM" id="SSF53474">
    <property type="entry name" value="alpha/beta-Hydrolases"/>
    <property type="match status" value="1"/>
</dbReference>
<dbReference type="InterPro" id="IPR001563">
    <property type="entry name" value="Peptidase_S10"/>
</dbReference>
<keyword evidence="5" id="KW-0378">Hydrolase</keyword>
<keyword evidence="4" id="KW-0645">Protease</keyword>
<keyword evidence="6" id="KW-0325">Glycoprotein</keyword>
<feature type="chain" id="PRO_5042236884" description="carboxypeptidase C" evidence="7">
    <location>
        <begin position="17"/>
        <end position="458"/>
    </location>
</feature>
<dbReference type="Gene3D" id="1.10.287.410">
    <property type="match status" value="1"/>
</dbReference>
<sequence length="458" mass="51762">MNAVILSFFFIAIVASFQTVLDGVTTSHSIREYPSYTLFTKSIASLELDSPSIGQYAGYFKCHLTQQNLFYWFFESRHDPVNDPLILWLTGGPGCSSSYGLFFELGPSSISVNLEPVHNPWSWNSNASIIFLDQPTMTGFSYGGVPALNTDTATQSIYIFIEFFFDRFPQFRKVPFHIAGESYSGHYIPNLLNTFKKNKWTKTFNVSSVLIGNGIIDPLVQIGAYIPMACGEGGYKRLLNESVCEGMLEKYQRFKQYDELCYNYGELVSCVYARQLGKEVGAPFSQLGLNPYDIRKECVSGTSDCYVESQPIDKYLNLERVKSALGVSAEIEFQMCKDSVAFPFEIYGDNMRPSQQYLQDLLKEDIPVLIYAGDKDFVCGWVGLLEVCDKLNYKNFEGQQLRTWVTKSGNAAGKVKNFDKLTFVRVYDAGHMVPFDQPENSLDLVNRWIQGDYGLTSV</sequence>
<evidence type="ECO:0000256" key="1">
    <source>
        <dbReference type="ARBA" id="ARBA00009431"/>
    </source>
</evidence>
<accession>A0AAD5G0X7</accession>
<dbReference type="PANTHER" id="PTHR11802">
    <property type="entry name" value="SERINE PROTEASE FAMILY S10 SERINE CARBOXYPEPTIDASE"/>
    <property type="match status" value="1"/>
</dbReference>
<comment type="similarity">
    <text evidence="1">Belongs to the peptidase S10 family.</text>
</comment>
<keyword evidence="7" id="KW-0732">Signal</keyword>
<dbReference type="AlphaFoldDB" id="A0AAD5G0X7"/>
<dbReference type="Proteomes" id="UP001204833">
    <property type="component" value="Unassembled WGS sequence"/>
</dbReference>
<dbReference type="PROSITE" id="PS00560">
    <property type="entry name" value="CARBOXYPEPT_SER_HIS"/>
    <property type="match status" value="1"/>
</dbReference>
<dbReference type="Gene3D" id="3.40.50.1820">
    <property type="entry name" value="alpha/beta hydrolase"/>
    <property type="match status" value="1"/>
</dbReference>
<name>A0AAD5G0X7_9ASCO</name>
<dbReference type="GO" id="GO:0006508">
    <property type="term" value="P:proteolysis"/>
    <property type="evidence" value="ECO:0007669"/>
    <property type="project" value="UniProtKB-KW"/>
</dbReference>
<keyword evidence="3" id="KW-0121">Carboxypeptidase</keyword>
<dbReference type="PANTHER" id="PTHR11802:SF113">
    <property type="entry name" value="SERINE CARBOXYPEPTIDASE CTSA-4.1"/>
    <property type="match status" value="1"/>
</dbReference>
<dbReference type="RefSeq" id="XP_051611279.1">
    <property type="nucleotide sequence ID" value="XM_051751441.1"/>
</dbReference>
<organism evidence="8 9">
    <name type="scientific">Candida theae</name>
    <dbReference type="NCBI Taxonomy" id="1198502"/>
    <lineage>
        <taxon>Eukaryota</taxon>
        <taxon>Fungi</taxon>
        <taxon>Dikarya</taxon>
        <taxon>Ascomycota</taxon>
        <taxon>Saccharomycotina</taxon>
        <taxon>Pichiomycetes</taxon>
        <taxon>Debaryomycetaceae</taxon>
        <taxon>Candida/Lodderomyces clade</taxon>
        <taxon>Candida</taxon>
    </lineage>
</organism>
<evidence type="ECO:0000256" key="2">
    <source>
        <dbReference type="ARBA" id="ARBA00012446"/>
    </source>
</evidence>
<dbReference type="EMBL" id="JAIHNG010000014">
    <property type="protein sequence ID" value="KAI5968357.1"/>
    <property type="molecule type" value="Genomic_DNA"/>
</dbReference>
<dbReference type="InterPro" id="IPR029058">
    <property type="entry name" value="AB_hydrolase_fold"/>
</dbReference>
<dbReference type="PRINTS" id="PR00724">
    <property type="entry name" value="CRBOXYPTASEC"/>
</dbReference>
<evidence type="ECO:0000256" key="4">
    <source>
        <dbReference type="ARBA" id="ARBA00022670"/>
    </source>
</evidence>
<evidence type="ECO:0000256" key="5">
    <source>
        <dbReference type="ARBA" id="ARBA00022801"/>
    </source>
</evidence>
<comment type="caution">
    <text evidence="8">The sequence shown here is derived from an EMBL/GenBank/DDBJ whole genome shotgun (WGS) entry which is preliminary data.</text>
</comment>
<dbReference type="EC" id="3.4.16.5" evidence="2"/>
<feature type="signal peptide" evidence="7">
    <location>
        <begin position="1"/>
        <end position="16"/>
    </location>
</feature>
<dbReference type="GeneID" id="76148276"/>
<reference evidence="8 9" key="1">
    <citation type="journal article" date="2022" name="DNA Res.">
        <title>Genome analysis of five recently described species of the CUG-Ser clade uncovers Candida theae as a new hybrid lineage with pathogenic potential in the Candida parapsilosis species complex.</title>
        <authorList>
            <person name="Mixao V."/>
            <person name="Del Olmo V."/>
            <person name="Hegedusova E."/>
            <person name="Saus E."/>
            <person name="Pryszcz L."/>
            <person name="Cillingova A."/>
            <person name="Nosek J."/>
            <person name="Gabaldon T."/>
        </authorList>
    </citation>
    <scope>NUCLEOTIDE SEQUENCE [LARGE SCALE GENOMIC DNA]</scope>
    <source>
        <strain evidence="8 9">CBS 12239</strain>
    </source>
</reference>
<dbReference type="GO" id="GO:0004185">
    <property type="term" value="F:serine-type carboxypeptidase activity"/>
    <property type="evidence" value="ECO:0007669"/>
    <property type="project" value="UniProtKB-EC"/>
</dbReference>
<evidence type="ECO:0000313" key="9">
    <source>
        <dbReference type="Proteomes" id="UP001204833"/>
    </source>
</evidence>
<dbReference type="InterPro" id="IPR033124">
    <property type="entry name" value="Ser_caboxypep_his_AS"/>
</dbReference>
<dbReference type="Pfam" id="PF00450">
    <property type="entry name" value="Peptidase_S10"/>
    <property type="match status" value="1"/>
</dbReference>
<proteinExistence type="inferred from homology"/>
<evidence type="ECO:0000256" key="6">
    <source>
        <dbReference type="ARBA" id="ARBA00023180"/>
    </source>
</evidence>
<protein>
    <recommendedName>
        <fullName evidence="2">carboxypeptidase C</fullName>
        <ecNumber evidence="2">3.4.16.5</ecNumber>
    </recommendedName>
</protein>
<evidence type="ECO:0000313" key="8">
    <source>
        <dbReference type="EMBL" id="KAI5968357.1"/>
    </source>
</evidence>
<evidence type="ECO:0000256" key="7">
    <source>
        <dbReference type="SAM" id="SignalP"/>
    </source>
</evidence>
<keyword evidence="9" id="KW-1185">Reference proteome</keyword>
<evidence type="ECO:0000256" key="3">
    <source>
        <dbReference type="ARBA" id="ARBA00022645"/>
    </source>
</evidence>
<gene>
    <name evidence="8" type="ORF">KGF57_000216</name>
</gene>